<dbReference type="EC" id="3.2.1.8" evidence="5 13"/>
<keyword evidence="8 15" id="KW-0732">Signal</keyword>
<dbReference type="PROSITE" id="PS00776">
    <property type="entry name" value="GH11_1"/>
    <property type="match status" value="1"/>
</dbReference>
<dbReference type="PANTHER" id="PTHR46828">
    <property type="entry name" value="ENDO-1,4-BETA-XYLANASE A-RELATED"/>
    <property type="match status" value="1"/>
</dbReference>
<dbReference type="Gene3D" id="2.60.120.180">
    <property type="match status" value="1"/>
</dbReference>
<protein>
    <recommendedName>
        <fullName evidence="5 13">Endo-1,4-beta-xylanase</fullName>
        <ecNumber evidence="5 13">3.2.1.8</ecNumber>
    </recommendedName>
</protein>
<evidence type="ECO:0000256" key="15">
    <source>
        <dbReference type="SAM" id="SignalP"/>
    </source>
</evidence>
<dbReference type="InterPro" id="IPR001137">
    <property type="entry name" value="Glyco_hydro_11"/>
</dbReference>
<feature type="signal peptide" evidence="15">
    <location>
        <begin position="1"/>
        <end position="19"/>
    </location>
</feature>
<sequence>MVSASYLFFALSAVVGSLAAPADSPRTLDTADFILTNTTNLVPRQDYTQNYKTGGNVQFSTTTNGYSVTFSNAADFVVGRGWKTGSAKAITFSGTHKATAGVVTFQVYGWTTSPLIEYYVIEDYTSANQFGSKTGTLESDGSTYDIYLTTRTNAPSISGTQTFHQYISVRHSKRSSGTVTTQNHFDAWAKHNMKLGTHNYQVLSTEGYNNAAGSTKETLS</sequence>
<evidence type="ECO:0000256" key="14">
    <source>
        <dbReference type="RuleBase" id="RU362015"/>
    </source>
</evidence>
<dbReference type="EMBL" id="JAAMPI010002081">
    <property type="protein sequence ID" value="KAF4618991.1"/>
    <property type="molecule type" value="Genomic_DNA"/>
</dbReference>
<name>A0A8H4QXH5_9HELO</name>
<comment type="caution">
    <text evidence="17">The sequence shown here is derived from an EMBL/GenBank/DDBJ whole genome shotgun (WGS) entry which is preliminary data.</text>
</comment>
<keyword evidence="12 13" id="KW-0624">Polysaccharide degradation</keyword>
<keyword evidence="7 13" id="KW-0858">Xylan degradation</keyword>
<evidence type="ECO:0000256" key="4">
    <source>
        <dbReference type="ARBA" id="ARBA00007792"/>
    </source>
</evidence>
<dbReference type="InterPro" id="IPR013319">
    <property type="entry name" value="GH11/12"/>
</dbReference>
<dbReference type="GO" id="GO:0045493">
    <property type="term" value="P:xylan catabolic process"/>
    <property type="evidence" value="ECO:0007669"/>
    <property type="project" value="UniProtKB-UniRule"/>
</dbReference>
<comment type="pathway">
    <text evidence="3 13 14">Glycan degradation; xylan degradation.</text>
</comment>
<keyword evidence="11 13" id="KW-0326">Glycosidase</keyword>
<evidence type="ECO:0000256" key="11">
    <source>
        <dbReference type="ARBA" id="ARBA00023295"/>
    </source>
</evidence>
<dbReference type="GO" id="GO:0031176">
    <property type="term" value="F:endo-1,4-beta-xylanase activity"/>
    <property type="evidence" value="ECO:0007669"/>
    <property type="project" value="UniProtKB-UniRule"/>
</dbReference>
<keyword evidence="10 13" id="KW-0119">Carbohydrate metabolism</keyword>
<proteinExistence type="inferred from homology"/>
<evidence type="ECO:0000256" key="2">
    <source>
        <dbReference type="ARBA" id="ARBA00004613"/>
    </source>
</evidence>
<evidence type="ECO:0000256" key="8">
    <source>
        <dbReference type="ARBA" id="ARBA00022729"/>
    </source>
</evidence>
<feature type="active site" description="Nucleophile" evidence="13">
    <location>
        <position position="117"/>
    </location>
</feature>
<evidence type="ECO:0000256" key="5">
    <source>
        <dbReference type="ARBA" id="ARBA00012590"/>
    </source>
</evidence>
<evidence type="ECO:0000256" key="10">
    <source>
        <dbReference type="ARBA" id="ARBA00023277"/>
    </source>
</evidence>
<gene>
    <name evidence="17" type="ORF">G7Y89_g14856</name>
</gene>
<evidence type="ECO:0000256" key="3">
    <source>
        <dbReference type="ARBA" id="ARBA00004851"/>
    </source>
</evidence>
<comment type="subcellular location">
    <subcellularLocation>
        <location evidence="2">Secreted</location>
    </subcellularLocation>
</comment>
<evidence type="ECO:0000256" key="7">
    <source>
        <dbReference type="ARBA" id="ARBA00022651"/>
    </source>
</evidence>
<evidence type="ECO:0000256" key="6">
    <source>
        <dbReference type="ARBA" id="ARBA00022525"/>
    </source>
</evidence>
<evidence type="ECO:0000256" key="1">
    <source>
        <dbReference type="ARBA" id="ARBA00000681"/>
    </source>
</evidence>
<dbReference type="SUPFAM" id="SSF49899">
    <property type="entry name" value="Concanavalin A-like lectins/glucanases"/>
    <property type="match status" value="1"/>
</dbReference>
<dbReference type="PRINTS" id="PR00911">
    <property type="entry name" value="GLHYDRLASE11"/>
</dbReference>
<keyword evidence="9 13" id="KW-0378">Hydrolase</keyword>
<evidence type="ECO:0000259" key="16">
    <source>
        <dbReference type="PROSITE" id="PS51761"/>
    </source>
</evidence>
<dbReference type="Pfam" id="PF00457">
    <property type="entry name" value="Glyco_hydro_11"/>
    <property type="match status" value="1"/>
</dbReference>
<reference evidence="17 18" key="1">
    <citation type="submission" date="2020-03" db="EMBL/GenBank/DDBJ databases">
        <title>Draft Genome Sequence of Cudoniella acicularis.</title>
        <authorList>
            <person name="Buettner E."/>
            <person name="Kellner H."/>
        </authorList>
    </citation>
    <scope>NUCLEOTIDE SEQUENCE [LARGE SCALE GENOMIC DNA]</scope>
    <source>
        <strain evidence="17 18">DSM 108380</strain>
    </source>
</reference>
<feature type="chain" id="PRO_5034030714" description="Endo-1,4-beta-xylanase" evidence="15">
    <location>
        <begin position="20"/>
        <end position="220"/>
    </location>
</feature>
<dbReference type="InterPro" id="IPR013320">
    <property type="entry name" value="ConA-like_dom_sf"/>
</dbReference>
<feature type="active site" description="Proton donor" evidence="13">
    <location>
        <position position="206"/>
    </location>
</feature>
<dbReference type="InterPro" id="IPR033123">
    <property type="entry name" value="GH11_dom"/>
</dbReference>
<evidence type="ECO:0000313" key="18">
    <source>
        <dbReference type="Proteomes" id="UP000566819"/>
    </source>
</evidence>
<evidence type="ECO:0000256" key="12">
    <source>
        <dbReference type="ARBA" id="ARBA00023326"/>
    </source>
</evidence>
<organism evidence="17 18">
    <name type="scientific">Cudoniella acicularis</name>
    <dbReference type="NCBI Taxonomy" id="354080"/>
    <lineage>
        <taxon>Eukaryota</taxon>
        <taxon>Fungi</taxon>
        <taxon>Dikarya</taxon>
        <taxon>Ascomycota</taxon>
        <taxon>Pezizomycotina</taxon>
        <taxon>Leotiomycetes</taxon>
        <taxon>Helotiales</taxon>
        <taxon>Tricladiaceae</taxon>
        <taxon>Cudoniella</taxon>
    </lineage>
</organism>
<comment type="similarity">
    <text evidence="4 13 14">Belongs to the glycosyl hydrolase 11 (cellulase G) family.</text>
</comment>
<evidence type="ECO:0000313" key="17">
    <source>
        <dbReference type="EMBL" id="KAF4618991.1"/>
    </source>
</evidence>
<dbReference type="InterPro" id="IPR018208">
    <property type="entry name" value="GH11_AS_1"/>
</dbReference>
<keyword evidence="18" id="KW-1185">Reference proteome</keyword>
<accession>A0A8H4QXH5</accession>
<dbReference type="Proteomes" id="UP000566819">
    <property type="component" value="Unassembled WGS sequence"/>
</dbReference>
<dbReference type="PROSITE" id="PS51761">
    <property type="entry name" value="GH11_3"/>
    <property type="match status" value="1"/>
</dbReference>
<evidence type="ECO:0000256" key="9">
    <source>
        <dbReference type="ARBA" id="ARBA00022801"/>
    </source>
</evidence>
<dbReference type="OrthoDB" id="2115822at2759"/>
<keyword evidence="6" id="KW-0964">Secreted</keyword>
<dbReference type="AlphaFoldDB" id="A0A8H4QXH5"/>
<dbReference type="UniPathway" id="UPA00114"/>
<comment type="catalytic activity">
    <reaction evidence="1 13 14">
        <text>Endohydrolysis of (1-&gt;4)-beta-D-xylosidic linkages in xylans.</text>
        <dbReference type="EC" id="3.2.1.8"/>
    </reaction>
</comment>
<dbReference type="PANTHER" id="PTHR46828:SF4">
    <property type="entry name" value="ENDO-1,4-BETA-XYLANASE"/>
    <property type="match status" value="1"/>
</dbReference>
<dbReference type="GO" id="GO:0005576">
    <property type="term" value="C:extracellular region"/>
    <property type="evidence" value="ECO:0007669"/>
    <property type="project" value="UniProtKB-SubCell"/>
</dbReference>
<feature type="domain" description="GH11" evidence="16">
    <location>
        <begin position="33"/>
        <end position="219"/>
    </location>
</feature>
<evidence type="ECO:0000256" key="13">
    <source>
        <dbReference type="PROSITE-ProRule" id="PRU01097"/>
    </source>
</evidence>